<dbReference type="Proteomes" id="UP000324104">
    <property type="component" value="Unassembled WGS sequence"/>
</dbReference>
<keyword evidence="5" id="KW-1185">Reference proteome</keyword>
<organism evidence="4 5">
    <name type="scientific">Natrialba swarupiae</name>
    <dbReference type="NCBI Taxonomy" id="2448032"/>
    <lineage>
        <taxon>Archaea</taxon>
        <taxon>Methanobacteriati</taxon>
        <taxon>Methanobacteriota</taxon>
        <taxon>Stenosarchaea group</taxon>
        <taxon>Halobacteria</taxon>
        <taxon>Halobacteriales</taxon>
        <taxon>Natrialbaceae</taxon>
        <taxon>Natrialba</taxon>
    </lineage>
</organism>
<feature type="compositionally biased region" description="Acidic residues" evidence="1">
    <location>
        <begin position="64"/>
        <end position="80"/>
    </location>
</feature>
<dbReference type="Pfam" id="PF23994">
    <property type="entry name" value="DUF7312"/>
    <property type="match status" value="1"/>
</dbReference>
<dbReference type="InterPro" id="IPR055736">
    <property type="entry name" value="DUF7312"/>
</dbReference>
<feature type="region of interest" description="Disordered" evidence="1">
    <location>
        <begin position="1"/>
        <end position="92"/>
    </location>
</feature>
<keyword evidence="2" id="KW-0472">Membrane</keyword>
<evidence type="ECO:0000313" key="4">
    <source>
        <dbReference type="EMBL" id="TYT62877.1"/>
    </source>
</evidence>
<evidence type="ECO:0000256" key="2">
    <source>
        <dbReference type="SAM" id="Phobius"/>
    </source>
</evidence>
<feature type="transmembrane region" description="Helical" evidence="2">
    <location>
        <begin position="98"/>
        <end position="119"/>
    </location>
</feature>
<reference evidence="4 5" key="1">
    <citation type="submission" date="2019-08" db="EMBL/GenBank/DDBJ databases">
        <title>Archaea genome.</title>
        <authorList>
            <person name="Kajale S."/>
            <person name="Shouche Y."/>
            <person name="Deshpande N."/>
            <person name="Sharma A."/>
        </authorList>
    </citation>
    <scope>NUCLEOTIDE SEQUENCE [LARGE SCALE GENOMIC DNA]</scope>
    <source>
        <strain evidence="4 5">ESP3B_9</strain>
    </source>
</reference>
<dbReference type="EMBL" id="VTAW01000005">
    <property type="protein sequence ID" value="TYT62877.1"/>
    <property type="molecule type" value="Genomic_DNA"/>
</dbReference>
<feature type="compositionally biased region" description="Acidic residues" evidence="1">
    <location>
        <begin position="1"/>
        <end position="11"/>
    </location>
</feature>
<comment type="caution">
    <text evidence="4">The sequence shown here is derived from an EMBL/GenBank/DDBJ whole genome shotgun (WGS) entry which is preliminary data.</text>
</comment>
<accession>A0A5D5APM9</accession>
<keyword evidence="2" id="KW-1133">Transmembrane helix</keyword>
<proteinExistence type="predicted"/>
<evidence type="ECO:0000259" key="3">
    <source>
        <dbReference type="Pfam" id="PF23994"/>
    </source>
</evidence>
<protein>
    <recommendedName>
        <fullName evidence="3">DUF7312 domain-containing protein</fullName>
    </recommendedName>
</protein>
<keyword evidence="2" id="KW-0812">Transmembrane</keyword>
<evidence type="ECO:0000256" key="1">
    <source>
        <dbReference type="SAM" id="MobiDB-lite"/>
    </source>
</evidence>
<dbReference type="AlphaFoldDB" id="A0A5D5APM9"/>
<gene>
    <name evidence="4" type="ORF">FYC77_06070</name>
</gene>
<name>A0A5D5APM9_9EURY</name>
<feature type="domain" description="DUF7312" evidence="3">
    <location>
        <begin position="59"/>
        <end position="115"/>
    </location>
</feature>
<dbReference type="RefSeq" id="WP_149080606.1">
    <property type="nucleotide sequence ID" value="NZ_VTAW01000005.1"/>
</dbReference>
<sequence>MADDSSGVDDETGPRGPDSEPDVFGSRTDTESGWDRDSEEWDGSTTDGDESDAERERIPIDLSGDPEPDDEEPADDDPYEPEPSSAPVESGDPSLENVLFVLLGVVAMVVVIVRVVSLLV</sequence>
<evidence type="ECO:0000313" key="5">
    <source>
        <dbReference type="Proteomes" id="UP000324104"/>
    </source>
</evidence>
<feature type="compositionally biased region" description="Acidic residues" evidence="1">
    <location>
        <begin position="37"/>
        <end position="53"/>
    </location>
</feature>